<dbReference type="PROSITE" id="PS50089">
    <property type="entry name" value="ZF_RING_2"/>
    <property type="match status" value="1"/>
</dbReference>
<dbReference type="GO" id="GO:0005886">
    <property type="term" value="C:plasma membrane"/>
    <property type="evidence" value="ECO:0007669"/>
    <property type="project" value="TreeGrafter"/>
</dbReference>
<evidence type="ECO:0000256" key="1">
    <source>
        <dbReference type="ARBA" id="ARBA00022771"/>
    </source>
</evidence>
<keyword evidence="1 3" id="KW-0479">Metal-binding</keyword>
<dbReference type="SUPFAM" id="SSF48452">
    <property type="entry name" value="TPR-like"/>
    <property type="match status" value="2"/>
</dbReference>
<dbReference type="GO" id="GO:0005737">
    <property type="term" value="C:cytoplasm"/>
    <property type="evidence" value="ECO:0007669"/>
    <property type="project" value="UniProtKB-ARBA"/>
</dbReference>
<keyword evidence="6" id="KW-1185">Reference proteome</keyword>
<dbReference type="EMBL" id="JBAMIC010000004">
    <property type="protein sequence ID" value="KAK7108231.1"/>
    <property type="molecule type" value="Genomic_DNA"/>
</dbReference>
<keyword evidence="1 3" id="KW-0863">Zinc-finger</keyword>
<dbReference type="Pfam" id="PF10579">
    <property type="entry name" value="Rapsyn_N"/>
    <property type="match status" value="1"/>
</dbReference>
<name>A0AAN9BN89_9CAEN</name>
<comment type="caution">
    <text evidence="5">The sequence shown here is derived from an EMBL/GenBank/DDBJ whole genome shotgun (WGS) entry which is preliminary data.</text>
</comment>
<protein>
    <recommendedName>
        <fullName evidence="4">RING-type domain-containing protein</fullName>
    </recommendedName>
</protein>
<dbReference type="PANTHER" id="PTHR46574">
    <property type="entry name" value="43 KDA RECEPTOR-ASSOCIATED PROTEIN OF THE SYNAPSE"/>
    <property type="match status" value="1"/>
</dbReference>
<evidence type="ECO:0000256" key="2">
    <source>
        <dbReference type="ARBA" id="ARBA00022833"/>
    </source>
</evidence>
<evidence type="ECO:0000256" key="3">
    <source>
        <dbReference type="PROSITE-ProRule" id="PRU00175"/>
    </source>
</evidence>
<dbReference type="Gene3D" id="3.30.40.10">
    <property type="entry name" value="Zinc/RING finger domain, C3HC4 (zinc finger)"/>
    <property type="match status" value="1"/>
</dbReference>
<dbReference type="InterPro" id="IPR001841">
    <property type="entry name" value="Znf_RING"/>
</dbReference>
<dbReference type="Proteomes" id="UP001374579">
    <property type="component" value="Unassembled WGS sequence"/>
</dbReference>
<dbReference type="InterPro" id="IPR013083">
    <property type="entry name" value="Znf_RING/FYVE/PHD"/>
</dbReference>
<dbReference type="GO" id="GO:0031594">
    <property type="term" value="C:neuromuscular junction"/>
    <property type="evidence" value="ECO:0007669"/>
    <property type="project" value="TreeGrafter"/>
</dbReference>
<dbReference type="GO" id="GO:0043495">
    <property type="term" value="F:protein-membrane adaptor activity"/>
    <property type="evidence" value="ECO:0007669"/>
    <property type="project" value="InterPro"/>
</dbReference>
<dbReference type="AlphaFoldDB" id="A0AAN9BN89"/>
<dbReference type="GO" id="GO:1900075">
    <property type="term" value="P:positive regulation of neuromuscular synaptic transmission"/>
    <property type="evidence" value="ECO:0007669"/>
    <property type="project" value="TreeGrafter"/>
</dbReference>
<dbReference type="GO" id="GO:0008270">
    <property type="term" value="F:zinc ion binding"/>
    <property type="evidence" value="ECO:0007669"/>
    <property type="project" value="UniProtKB-KW"/>
</dbReference>
<dbReference type="Pfam" id="PF13181">
    <property type="entry name" value="TPR_8"/>
    <property type="match status" value="1"/>
</dbReference>
<dbReference type="SMART" id="SM00028">
    <property type="entry name" value="TPR"/>
    <property type="match status" value="6"/>
</dbReference>
<evidence type="ECO:0000259" key="4">
    <source>
        <dbReference type="PROSITE" id="PS50089"/>
    </source>
</evidence>
<dbReference type="InterPro" id="IPR019734">
    <property type="entry name" value="TPR_rpt"/>
</dbReference>
<reference evidence="5 6" key="1">
    <citation type="submission" date="2024-02" db="EMBL/GenBank/DDBJ databases">
        <title>Chromosome-scale genome assembly of the rough periwinkle Littorina saxatilis.</title>
        <authorList>
            <person name="De Jode A."/>
            <person name="Faria R."/>
            <person name="Formenti G."/>
            <person name="Sims Y."/>
            <person name="Smith T.P."/>
            <person name="Tracey A."/>
            <person name="Wood J.M.D."/>
            <person name="Zagrodzka Z.B."/>
            <person name="Johannesson K."/>
            <person name="Butlin R.K."/>
            <person name="Leder E.H."/>
        </authorList>
    </citation>
    <scope>NUCLEOTIDE SEQUENCE [LARGE SCALE GENOMIC DNA]</scope>
    <source>
        <strain evidence="5">Snail1</strain>
        <tissue evidence="5">Muscle</tissue>
    </source>
</reference>
<dbReference type="InterPro" id="IPR052480">
    <property type="entry name" value="RAPsyn"/>
</dbReference>
<feature type="domain" description="RING-type" evidence="4">
    <location>
        <begin position="369"/>
        <end position="418"/>
    </location>
</feature>
<dbReference type="Pfam" id="PF13424">
    <property type="entry name" value="TPR_12"/>
    <property type="match status" value="1"/>
</dbReference>
<dbReference type="PANTHER" id="PTHR46574:SF1">
    <property type="entry name" value="43 KDA RECEPTOR-ASSOCIATED PROTEIN OF THE SYNAPSE"/>
    <property type="match status" value="1"/>
</dbReference>
<accession>A0AAN9BN89</accession>
<dbReference type="GO" id="GO:0007271">
    <property type="term" value="P:synaptic transmission, cholinergic"/>
    <property type="evidence" value="ECO:0007669"/>
    <property type="project" value="TreeGrafter"/>
</dbReference>
<proteinExistence type="predicted"/>
<keyword evidence="2" id="KW-0862">Zinc</keyword>
<dbReference type="InterPro" id="IPR011990">
    <property type="entry name" value="TPR-like_helical_dom_sf"/>
</dbReference>
<dbReference type="SUPFAM" id="SSF57850">
    <property type="entry name" value="RING/U-box"/>
    <property type="match status" value="1"/>
</dbReference>
<organism evidence="5 6">
    <name type="scientific">Littorina saxatilis</name>
    <dbReference type="NCBI Taxonomy" id="31220"/>
    <lineage>
        <taxon>Eukaryota</taxon>
        <taxon>Metazoa</taxon>
        <taxon>Spiralia</taxon>
        <taxon>Lophotrochozoa</taxon>
        <taxon>Mollusca</taxon>
        <taxon>Gastropoda</taxon>
        <taxon>Caenogastropoda</taxon>
        <taxon>Littorinimorpha</taxon>
        <taxon>Littorinoidea</taxon>
        <taxon>Littorinidae</taxon>
        <taxon>Littorina</taxon>
    </lineage>
</organism>
<dbReference type="Gene3D" id="1.25.40.10">
    <property type="entry name" value="Tetratricopeptide repeat domain"/>
    <property type="match status" value="2"/>
</dbReference>
<evidence type="ECO:0000313" key="5">
    <source>
        <dbReference type="EMBL" id="KAK7108231.1"/>
    </source>
</evidence>
<sequence>MGQRLARRERERGGRLYHQQRAEEAVEKWNHSLTKLRDPRDRFQVSGDLCRALCELGKSREALEHAGHQCGLATEIGEPAMLAEAHLNMALCNVRSCEFSKAVSYCRSAMQHQPEGGAITGYLHLCLGDAFMGLSELQKAWSNYMRAHAMAHNLADRVLEVQVHASMSHIYSALNDHDSAIACCHAAQQLSEDVGKQRVPPEVAGAVTRFRRRLATIIARPYRKIGRYNEAMDYCEDAMKVALLHGDRPVQAECLFSFADIHRKRCDMERAQPRYESAYSIMTEIADRLGQSRVLGGLAKVAATTGQHDKAIELNEKALAIAQKIGNKMEMLRCHARLQVLYDVKGDATLTHRHESVLRQLCDEMDLFCGVCDDVMGSTPEKVEPLQCGHFIHGRCVQHLARSTLGRSGRPRPCPACRRHASQNPLQAPDVMALT</sequence>
<dbReference type="GO" id="GO:0033130">
    <property type="term" value="F:acetylcholine receptor binding"/>
    <property type="evidence" value="ECO:0007669"/>
    <property type="project" value="InterPro"/>
</dbReference>
<dbReference type="SMART" id="SM00184">
    <property type="entry name" value="RING"/>
    <property type="match status" value="1"/>
</dbReference>
<evidence type="ECO:0000313" key="6">
    <source>
        <dbReference type="Proteomes" id="UP001374579"/>
    </source>
</evidence>
<dbReference type="InterPro" id="IPR019568">
    <property type="entry name" value="Rapsyn_myristoylation/link_N"/>
</dbReference>
<gene>
    <name evidence="5" type="ORF">V1264_016005</name>
</gene>